<proteinExistence type="predicted"/>
<accession>A0A2S7TAR0</accession>
<evidence type="ECO:0000313" key="2">
    <source>
        <dbReference type="Proteomes" id="UP000239366"/>
    </source>
</evidence>
<gene>
    <name evidence="1" type="ORF">BST99_13875</name>
</gene>
<dbReference type="EMBL" id="MQVX01000001">
    <property type="protein sequence ID" value="PQJ16661.1"/>
    <property type="molecule type" value="Genomic_DNA"/>
</dbReference>
<comment type="caution">
    <text evidence="1">The sequence shown here is derived from an EMBL/GenBank/DDBJ whole genome shotgun (WGS) entry which is preliminary data.</text>
</comment>
<dbReference type="RefSeq" id="WP_105002328.1">
    <property type="nucleotide sequence ID" value="NZ_MQVX01000001.1"/>
</dbReference>
<name>A0A2S7TAR0_9FLAO</name>
<dbReference type="OrthoDB" id="650178at2"/>
<dbReference type="AlphaFoldDB" id="A0A2S7TAR0"/>
<keyword evidence="2" id="KW-1185">Reference proteome</keyword>
<reference evidence="2" key="1">
    <citation type="submission" date="2016-11" db="EMBL/GenBank/DDBJ databases">
        <title>Trade-off between light-utilization and light-protection in marine flavobacteria.</title>
        <authorList>
            <person name="Kumagai Y."/>
            <person name="Yoshizawa S."/>
            <person name="Kogure K."/>
        </authorList>
    </citation>
    <scope>NUCLEOTIDE SEQUENCE [LARGE SCALE GENOMIC DNA]</scope>
    <source>
        <strain evidence="2">SG-18</strain>
    </source>
</reference>
<dbReference type="Proteomes" id="UP000239366">
    <property type="component" value="Unassembled WGS sequence"/>
</dbReference>
<organism evidence="1 2">
    <name type="scientific">Aureicoccus marinus</name>
    <dbReference type="NCBI Taxonomy" id="754435"/>
    <lineage>
        <taxon>Bacteria</taxon>
        <taxon>Pseudomonadati</taxon>
        <taxon>Bacteroidota</taxon>
        <taxon>Flavobacteriia</taxon>
        <taxon>Flavobacteriales</taxon>
        <taxon>Flavobacteriaceae</taxon>
        <taxon>Aureicoccus</taxon>
    </lineage>
</organism>
<protein>
    <submittedName>
        <fullName evidence="1">Uncharacterized protein</fullName>
    </submittedName>
</protein>
<sequence>MKIKKTHDIQLNTEDSIITAAPASINELVMLMSSGNVIRYSIDDQKQEHLFSVKSSFTYEDGGFDISAKSTIYTLDSIVVIVNDYKRHGFIHYPNRYNKLHLWRKDYHANISKYPIALYKDKQGIPHLIYSEDWNHLQIMNLDSRQVLTASKSLIEENAEERHLEFFKKHQEDNKLPWPGPYDYFYGQLKMSPDSNYFLSSGWVWGSRDAYNMYEVEHFMKDNRIRDIHIGNWEHCNRAACWIDNTTVAIAYNPMEDDIENSHEEIQFYKVESNKSLLDRKVQIEGLNMVNSEIYFNKDVNVIVLLSEEEGVVLLSLNGELLLQNKKRNPGTYYPDLNMFIETHEKSILIHQLTDK</sequence>
<evidence type="ECO:0000313" key="1">
    <source>
        <dbReference type="EMBL" id="PQJ16661.1"/>
    </source>
</evidence>